<dbReference type="EMBL" id="CM001475">
    <property type="protein sequence ID" value="EIC30569.1"/>
    <property type="molecule type" value="Genomic_DNA"/>
</dbReference>
<dbReference type="AlphaFoldDB" id="H8GLP2"/>
<evidence type="ECO:0000313" key="3">
    <source>
        <dbReference type="Proteomes" id="UP000005090"/>
    </source>
</evidence>
<name>H8GLP2_METAL</name>
<dbReference type="Pfam" id="PF21277">
    <property type="entry name" value="T6SS_VgrG3-like_C"/>
    <property type="match status" value="1"/>
</dbReference>
<reference evidence="2 3" key="1">
    <citation type="journal article" date="2013" name="Genome Announc.">
        <title>Genome Sequence of the Obligate Gammaproteobacterial Methanotroph Methylomicrobium album Strain BG8.</title>
        <authorList>
            <person name="Kits K.D."/>
            <person name="Kalyuzhnaya M.G."/>
            <person name="Klotz M.G."/>
            <person name="Jetten M.S."/>
            <person name="Op den Camp H.J."/>
            <person name="Vuilleumier S."/>
            <person name="Bringel F."/>
            <person name="Dispirito A.A."/>
            <person name="Murrell J.C."/>
            <person name="Bruce D."/>
            <person name="Cheng J.F."/>
            <person name="Copeland A."/>
            <person name="Goodwin L."/>
            <person name="Hauser L."/>
            <person name="Lajus A."/>
            <person name="Land M.L."/>
            <person name="Lapidus A."/>
            <person name="Lucas S."/>
            <person name="Medigue C."/>
            <person name="Pitluck S."/>
            <person name="Woyke T."/>
            <person name="Zeytun A."/>
            <person name="Stein L.Y."/>
        </authorList>
    </citation>
    <scope>NUCLEOTIDE SEQUENCE [LARGE SCALE GENOMIC DNA]</scope>
    <source>
        <strain evidence="2 3">BG8</strain>
    </source>
</reference>
<sequence length="395" mass="42271">MAVAVRQLPAFNPTAASLAGFFTDLWEPISKFLEDKFGIVKEAANQANDFVKEKTGIDVKAGVTTTAQKAAELAEKGIEEAKKLPEKAKEKLNQGVEWAKENTTVGKGLSKFKDWTLGQTSKFFESGKGGAGTVSSGKGDLGGASYGTYQLSSKQGTLQKFLKSSSYGAQFEGLTPGTKEFNQRWKEVAQQDPTFGSAQHDFIKQTHYDPALAGLKKAGIDLSGRGAAVQDSLWSTSVQFGAGNEKKGAVRLFQKALAGKDVAKMADQEIVSAVQDYKIANNERLFSRSSDQVRAGTLNRAQHEKDQLLNLASTESLSPALQMQATPVVAMPPAPPSIPPLQAAPTVSDAPPQQITPYPVESARKNLNVSIDRGDVGRDLSERRLAHIVTGGLSS</sequence>
<organism evidence="2 3">
    <name type="scientific">Methylomicrobium album BG8</name>
    <dbReference type="NCBI Taxonomy" id="686340"/>
    <lineage>
        <taxon>Bacteria</taxon>
        <taxon>Pseudomonadati</taxon>
        <taxon>Pseudomonadota</taxon>
        <taxon>Gammaproteobacteria</taxon>
        <taxon>Methylococcales</taxon>
        <taxon>Methylococcaceae</taxon>
        <taxon>Methylomicrobium</taxon>
    </lineage>
</organism>
<dbReference type="InterPro" id="IPR049073">
    <property type="entry name" value="T6SS_VgrG3-like_C"/>
</dbReference>
<evidence type="ECO:0000313" key="2">
    <source>
        <dbReference type="EMBL" id="EIC30569.1"/>
    </source>
</evidence>
<dbReference type="STRING" id="686340.Metal_2883"/>
<dbReference type="eggNOG" id="COG3409">
    <property type="taxonomic scope" value="Bacteria"/>
</dbReference>
<feature type="domain" description="Type VI secretion system spike protein VgrG3-like C-terminal" evidence="1">
    <location>
        <begin position="117"/>
        <end position="305"/>
    </location>
</feature>
<protein>
    <recommendedName>
        <fullName evidence="1">Type VI secretion system spike protein VgrG3-like C-terminal domain-containing protein</fullName>
    </recommendedName>
</protein>
<gene>
    <name evidence="2" type="ORF">Metal_2883</name>
</gene>
<accession>H8GLP2</accession>
<proteinExistence type="predicted"/>
<evidence type="ECO:0000259" key="1">
    <source>
        <dbReference type="Pfam" id="PF21277"/>
    </source>
</evidence>
<dbReference type="HOGENOM" id="CLU_697927_0_0_6"/>
<dbReference type="Proteomes" id="UP000005090">
    <property type="component" value="Chromosome"/>
</dbReference>
<dbReference type="RefSeq" id="WP_005373239.1">
    <property type="nucleotide sequence ID" value="NZ_CM001475.1"/>
</dbReference>
<keyword evidence="3" id="KW-1185">Reference proteome</keyword>